<dbReference type="AlphaFoldDB" id="B1XTG2"/>
<organism evidence="1">
    <name type="scientific">Polynucleobacter necessarius subsp. necessarius (strain STIR1)</name>
    <dbReference type="NCBI Taxonomy" id="452638"/>
    <lineage>
        <taxon>Bacteria</taxon>
        <taxon>Pseudomonadati</taxon>
        <taxon>Pseudomonadota</taxon>
        <taxon>Betaproteobacteria</taxon>
        <taxon>Burkholderiales</taxon>
        <taxon>Burkholderiaceae</taxon>
        <taxon>Polynucleobacter</taxon>
    </lineage>
</organism>
<proteinExistence type="predicted"/>
<gene>
    <name evidence="1" type="ordered locus">Pnec_0347</name>
</gene>
<dbReference type="STRING" id="452638.Pnec_0347"/>
<reference evidence="1" key="1">
    <citation type="submission" date="2008-03" db="EMBL/GenBank/DDBJ databases">
        <title>Complete sequence of Polynucleobacter necessarius STIR1.</title>
        <authorList>
            <consortium name="US DOE Joint Genome Institute"/>
            <person name="Copeland A."/>
            <person name="Lucas S."/>
            <person name="Lapidus A."/>
            <person name="Barry K."/>
            <person name="Detter J.C."/>
            <person name="Glavina del Rio T."/>
            <person name="Hammon N."/>
            <person name="Israni S."/>
            <person name="Dalin E."/>
            <person name="Tice H."/>
            <person name="Pitluck S."/>
            <person name="Chain P."/>
            <person name="Malfatti S."/>
            <person name="Shin M."/>
            <person name="Vergez L."/>
            <person name="Schmutz J."/>
            <person name="Larimer F."/>
            <person name="Land M."/>
            <person name="Hauser L."/>
            <person name="Kyrpides N."/>
            <person name="Kim E."/>
            <person name="Hahn M."/>
            <person name="Richardson P."/>
        </authorList>
    </citation>
    <scope>NUCLEOTIDE SEQUENCE [LARGE SCALE GENOMIC DNA]</scope>
    <source>
        <strain evidence="1">STIR1</strain>
    </source>
</reference>
<dbReference type="OrthoDB" id="9816564at2"/>
<dbReference type="EMBL" id="CP001010">
    <property type="protein sequence ID" value="ACB43639.1"/>
    <property type="molecule type" value="Genomic_DNA"/>
</dbReference>
<name>B1XTG2_POLNS</name>
<dbReference type="HOGENOM" id="CLU_743818_0_0_4"/>
<accession>B1XTG2</accession>
<evidence type="ECO:0000313" key="1">
    <source>
        <dbReference type="EMBL" id="ACB43639.1"/>
    </source>
</evidence>
<sequence>MNPYYIVAPRYIRTSAGVRVLYKLCDLINKAGGSAFIYLRPYSDPDLSCSPFDVAPFLTSKIASYHFENGLTPIIIYPEVFNIELFDAPFKVRYLLNYNQLLFSNDALDEDDYLLTYSENIAQQINLNKPTSTIFLPVSDPIFYSPPAVENRHGAVFYAGKFKCHFGRKTFPITEGLPEITRDKADSQTPEEIRKLFQESEFFYCYEDSALALEAMLCGCPTIFLPNEHFQKTLGGNELLGLGYAWGTNEQQIEHAKQTVYLLRERYLELLDLANKEVTHFIHKTQLMVKNVPYIKPFAPNRIHKSSWLQRAENLVYFLLDNIEDKGLIATAKIIYKRISSNRLKLF</sequence>
<protein>
    <submittedName>
        <fullName evidence="1">Uncharacterized protein</fullName>
    </submittedName>
</protein>
<dbReference type="KEGG" id="pne:Pnec_0347"/>
<dbReference type="eggNOG" id="COG1216">
    <property type="taxonomic scope" value="Bacteria"/>
</dbReference>